<sequence>MTCDLTDTGHGNYGMVDVHRLESRKPVLDVLGSSRTGGNGVGGMVAGTCMRETGVRPKVGALTVSFANMEAYEAFDIDNPYENRQLVPNLNRMGSPQWLDGTEQSPELRRARELRPVLDAADYVLDIHSTPAPAQPFWAYPELDRNTALAAAVGAPAVQLVMPAGRFPGTGVLNYGRHGAPASDSGGALVVECGQHCAQSAALLATDVTLRFLAHLGLIDAPANSAPAAPAQPFRLLEVHMVKSEDFTFTRPLLGFEVFNKGELIAINAGEEIRSPCDNCTIFMPTRMPIVGREAVYLTEPM</sequence>
<accession>A0A848NKH0</accession>
<name>A0A848NKH0_9BURK</name>
<evidence type="ECO:0000313" key="1">
    <source>
        <dbReference type="EMBL" id="NMU93679.1"/>
    </source>
</evidence>
<evidence type="ECO:0000313" key="2">
    <source>
        <dbReference type="Proteomes" id="UP000542405"/>
    </source>
</evidence>
<dbReference type="AlphaFoldDB" id="A0A848NKH0"/>
<dbReference type="Proteomes" id="UP000542405">
    <property type="component" value="Unassembled WGS sequence"/>
</dbReference>
<dbReference type="Gene3D" id="3.40.630.10">
    <property type="entry name" value="Zn peptidases"/>
    <property type="match status" value="1"/>
</dbReference>
<organism evidence="1 2">
    <name type="scientific">Achromobacter ruhlandii</name>
    <dbReference type="NCBI Taxonomy" id="72557"/>
    <lineage>
        <taxon>Bacteria</taxon>
        <taxon>Pseudomonadati</taxon>
        <taxon>Pseudomonadota</taxon>
        <taxon>Betaproteobacteria</taxon>
        <taxon>Burkholderiales</taxon>
        <taxon>Alcaligenaceae</taxon>
        <taxon>Achromobacter</taxon>
    </lineage>
</organism>
<reference evidence="1 2" key="1">
    <citation type="submission" date="2020-04" db="EMBL/GenBank/DDBJ databases">
        <title>Achromobacter ruhlandii genome sequencing and assembly.</title>
        <authorList>
            <person name="Martins R.C.R."/>
            <person name="Perdigao-Neto L.V."/>
            <person name="Levin A.S.S."/>
            <person name="Costa S.F."/>
        </authorList>
    </citation>
    <scope>NUCLEOTIDE SEQUENCE [LARGE SCALE GENOMIC DNA]</scope>
    <source>
        <strain evidence="1 2">9035ralo</strain>
    </source>
</reference>
<proteinExistence type="predicted"/>
<dbReference type="EMBL" id="JABBZE010000785">
    <property type="protein sequence ID" value="NMU93679.1"/>
    <property type="molecule type" value="Genomic_DNA"/>
</dbReference>
<protein>
    <submittedName>
        <fullName evidence="1">Succinylglutamate desuccinylase</fullName>
    </submittedName>
</protein>
<dbReference type="SUPFAM" id="SSF53187">
    <property type="entry name" value="Zn-dependent exopeptidases"/>
    <property type="match status" value="1"/>
</dbReference>
<comment type="caution">
    <text evidence="1">The sequence shown here is derived from an EMBL/GenBank/DDBJ whole genome shotgun (WGS) entry which is preliminary data.</text>
</comment>
<dbReference type="RefSeq" id="WP_169538113.1">
    <property type="nucleotide sequence ID" value="NZ_JABBZE010000785.1"/>
</dbReference>
<gene>
    <name evidence="1" type="ORF">HGQ98_30665</name>
</gene>